<dbReference type="AlphaFoldDB" id="A0A1M5GNT1"/>
<sequence>MINFKDLFGMLSETSAFHCHQSPLYKFTNEVCADYIASSAFARTEPEGCDFGPFGTLVLPYYSMGNIDSLKLFGLDELILFAFYLRHKESYKNVADMGANIGLHSTLMSKIGWQVTAFEPDPIHVEKIQQHMALNQVTSLSVKENAVGAENAELVFTRLMGNRTGSHIKGKKQDVYGDTEEFTVSCLAFAPLMTEFDFIKMDIEGAEADAICATDAEDWQHTDVMLEVGSDDNAKRIFEHAQSIGLSMFSQKTGWEKVASLKDMPVSHREGSLFLSANKTTVW</sequence>
<dbReference type="InterPro" id="IPR006342">
    <property type="entry name" value="FkbM_mtfrase"/>
</dbReference>
<reference evidence="3" key="1">
    <citation type="submission" date="2016-11" db="EMBL/GenBank/DDBJ databases">
        <authorList>
            <person name="Varghese N."/>
            <person name="Submissions S."/>
        </authorList>
    </citation>
    <scope>NUCLEOTIDE SEQUENCE [LARGE SCALE GENOMIC DNA]</scope>
    <source>
        <strain evidence="3">CGMCC 1.8995</strain>
    </source>
</reference>
<dbReference type="STRING" id="634436.SAMN05216361_1101"/>
<accession>A0A1M5GNT1</accession>
<dbReference type="OrthoDB" id="663022at2"/>
<name>A0A1M5GNT1_9ALTE</name>
<organism evidence="2 3">
    <name type="scientific">Marisediminitalea aggregata</name>
    <dbReference type="NCBI Taxonomy" id="634436"/>
    <lineage>
        <taxon>Bacteria</taxon>
        <taxon>Pseudomonadati</taxon>
        <taxon>Pseudomonadota</taxon>
        <taxon>Gammaproteobacteria</taxon>
        <taxon>Alteromonadales</taxon>
        <taxon>Alteromonadaceae</taxon>
        <taxon>Marisediminitalea</taxon>
    </lineage>
</organism>
<dbReference type="PANTHER" id="PTHR34203:SF15">
    <property type="entry name" value="SLL1173 PROTEIN"/>
    <property type="match status" value="1"/>
</dbReference>
<dbReference type="InterPro" id="IPR052514">
    <property type="entry name" value="SAM-dependent_MTase"/>
</dbReference>
<proteinExistence type="predicted"/>
<dbReference type="Pfam" id="PF05050">
    <property type="entry name" value="Methyltransf_21"/>
    <property type="match status" value="1"/>
</dbReference>
<evidence type="ECO:0000313" key="2">
    <source>
        <dbReference type="EMBL" id="SHG05327.1"/>
    </source>
</evidence>
<dbReference type="EMBL" id="FQWD01000002">
    <property type="protein sequence ID" value="SHG05327.1"/>
    <property type="molecule type" value="Genomic_DNA"/>
</dbReference>
<dbReference type="SUPFAM" id="SSF53335">
    <property type="entry name" value="S-adenosyl-L-methionine-dependent methyltransferases"/>
    <property type="match status" value="1"/>
</dbReference>
<dbReference type="InterPro" id="IPR029063">
    <property type="entry name" value="SAM-dependent_MTases_sf"/>
</dbReference>
<keyword evidence="2" id="KW-0808">Transferase</keyword>
<keyword evidence="3" id="KW-1185">Reference proteome</keyword>
<dbReference type="Gene3D" id="3.40.50.150">
    <property type="entry name" value="Vaccinia Virus protein VP39"/>
    <property type="match status" value="1"/>
</dbReference>
<keyword evidence="2" id="KW-0489">Methyltransferase</keyword>
<gene>
    <name evidence="2" type="ORF">SAMN05216361_1101</name>
</gene>
<dbReference type="Proteomes" id="UP000184520">
    <property type="component" value="Unassembled WGS sequence"/>
</dbReference>
<dbReference type="GO" id="GO:0008168">
    <property type="term" value="F:methyltransferase activity"/>
    <property type="evidence" value="ECO:0007669"/>
    <property type="project" value="UniProtKB-KW"/>
</dbReference>
<protein>
    <submittedName>
        <fullName evidence="2">Methyltransferase, FkbM family</fullName>
    </submittedName>
</protein>
<evidence type="ECO:0000313" key="3">
    <source>
        <dbReference type="Proteomes" id="UP000184520"/>
    </source>
</evidence>
<dbReference type="GO" id="GO:0032259">
    <property type="term" value="P:methylation"/>
    <property type="evidence" value="ECO:0007669"/>
    <property type="project" value="UniProtKB-KW"/>
</dbReference>
<feature type="domain" description="Methyltransferase FkbM" evidence="1">
    <location>
        <begin position="96"/>
        <end position="228"/>
    </location>
</feature>
<dbReference type="RefSeq" id="WP_084526225.1">
    <property type="nucleotide sequence ID" value="NZ_FQWD01000002.1"/>
</dbReference>
<dbReference type="NCBIfam" id="TIGR01444">
    <property type="entry name" value="fkbM_fam"/>
    <property type="match status" value="1"/>
</dbReference>
<dbReference type="PANTHER" id="PTHR34203">
    <property type="entry name" value="METHYLTRANSFERASE, FKBM FAMILY PROTEIN"/>
    <property type="match status" value="1"/>
</dbReference>
<evidence type="ECO:0000259" key="1">
    <source>
        <dbReference type="Pfam" id="PF05050"/>
    </source>
</evidence>